<dbReference type="RefSeq" id="WP_308713276.1">
    <property type="nucleotide sequence ID" value="NZ_JAVHUY010000013.1"/>
</dbReference>
<evidence type="ECO:0000256" key="2">
    <source>
        <dbReference type="SAM" id="Phobius"/>
    </source>
</evidence>
<sequence length="759" mass="80827">MTQERDVVATRPGRARVGLRALRGWRPTFQRVRGILRSAVTSFIVLAGTFWLLPGVTASGLVALLGLVVLVAAVGALLRPLLLAIATVLGGFGALVLGAMVQAIVLYVALWLAPDTHVANLPVVFGASWVAVALAALVNWFADAGTDDAFVSETVRLMARVRRIEEKAKRVSASVAGAAAEACPDGLLVVQLDGVPAPLLRWAVRAGNLPNIGRWLRTRSHRLAGWHTGIPATTPAAQAGILYGDVRRVPAFRWYEKDTRRLVVTSRPRDAAEVERRLAGDRGLLRDGGVSISNVFSGDADTCLLTVSHAALPGRNARGYAAFMTSPYGFTRAVVLGLGGVIRELHQARVQRRRDVRPRVSRGGAFLALRPATTLLRDLNVTLIAEQMARGAPTIFCDFVDYDEVAHHAGPARPEALDVLESLDQVLGILERLSVEAARRYHLVVLSDHGQSQGATFRQRFDESLEEVVARLAHGGTNGHRPGAATRTVEEWGRVNALLTEAVARQGPTAAATRKAIRKHTRDGEVTLGPADEEAKAIAERDPETVVIASGNLGMVYLTRHPEKLTRDRIEAEHPELVAGLVAHPGIGLVVVDEAEHGPVALGRRGRHRLRDGHVEGEDPLTPYGPRAREDLLRHQEIDHVGDLVLVSMVEPGIDEVAAFEELVGSHGGLGGWQTEAVLVYPAGWALETDPVVGPDGVYRTLLGWLETLGLRGASTPAVSPAPAGPSAAASGGAAPHADARADADLPSGAPVRLPSAGA</sequence>
<feature type="compositionally biased region" description="Low complexity" evidence="1">
    <location>
        <begin position="715"/>
        <end position="737"/>
    </location>
</feature>
<dbReference type="InterPro" id="IPR017850">
    <property type="entry name" value="Alkaline_phosphatase_core_sf"/>
</dbReference>
<comment type="caution">
    <text evidence="3">The sequence shown here is derived from an EMBL/GenBank/DDBJ whole genome shotgun (WGS) entry which is preliminary data.</text>
</comment>
<dbReference type="SUPFAM" id="SSF53649">
    <property type="entry name" value="Alkaline phosphatase-like"/>
    <property type="match status" value="1"/>
</dbReference>
<accession>A0ABU0ZG84</accession>
<dbReference type="Pfam" id="PF01663">
    <property type="entry name" value="Phosphodiest"/>
    <property type="match status" value="1"/>
</dbReference>
<evidence type="ECO:0000313" key="4">
    <source>
        <dbReference type="Proteomes" id="UP001230908"/>
    </source>
</evidence>
<organism evidence="3 4">
    <name type="scientific">Phytohabitans maris</name>
    <dbReference type="NCBI Taxonomy" id="3071409"/>
    <lineage>
        <taxon>Bacteria</taxon>
        <taxon>Bacillati</taxon>
        <taxon>Actinomycetota</taxon>
        <taxon>Actinomycetes</taxon>
        <taxon>Micromonosporales</taxon>
        <taxon>Micromonosporaceae</taxon>
    </lineage>
</organism>
<feature type="transmembrane region" description="Helical" evidence="2">
    <location>
        <begin position="85"/>
        <end position="113"/>
    </location>
</feature>
<feature type="transmembrane region" description="Helical" evidence="2">
    <location>
        <begin position="35"/>
        <end position="53"/>
    </location>
</feature>
<feature type="region of interest" description="Disordered" evidence="1">
    <location>
        <begin position="715"/>
        <end position="759"/>
    </location>
</feature>
<dbReference type="Proteomes" id="UP001230908">
    <property type="component" value="Unassembled WGS sequence"/>
</dbReference>
<keyword evidence="4" id="KW-1185">Reference proteome</keyword>
<dbReference type="Gene3D" id="3.40.720.10">
    <property type="entry name" value="Alkaline Phosphatase, subunit A"/>
    <property type="match status" value="1"/>
</dbReference>
<evidence type="ECO:0000313" key="3">
    <source>
        <dbReference type="EMBL" id="MDQ7906008.1"/>
    </source>
</evidence>
<keyword evidence="2" id="KW-1133">Transmembrane helix</keyword>
<protein>
    <submittedName>
        <fullName evidence="3">Alkaline phosphatase family protein</fullName>
    </submittedName>
</protein>
<keyword evidence="2" id="KW-0472">Membrane</keyword>
<dbReference type="EMBL" id="JAVHUY010000013">
    <property type="protein sequence ID" value="MDQ7906008.1"/>
    <property type="molecule type" value="Genomic_DNA"/>
</dbReference>
<feature type="transmembrane region" description="Helical" evidence="2">
    <location>
        <begin position="59"/>
        <end position="78"/>
    </location>
</feature>
<dbReference type="InterPro" id="IPR002591">
    <property type="entry name" value="Phosphodiest/P_Trfase"/>
</dbReference>
<gene>
    <name evidence="3" type="ORF">RB614_15960</name>
</gene>
<name>A0ABU0ZG84_9ACTN</name>
<proteinExistence type="predicted"/>
<reference evidence="3 4" key="1">
    <citation type="submission" date="2023-08" db="EMBL/GenBank/DDBJ databases">
        <title>Phytohabitans sansha sp. nov., isolated from marine sediment.</title>
        <authorList>
            <person name="Zhao Y."/>
            <person name="Yi K."/>
        </authorList>
    </citation>
    <scope>NUCLEOTIDE SEQUENCE [LARGE SCALE GENOMIC DNA]</scope>
    <source>
        <strain evidence="3 4">ZYX-F-186</strain>
    </source>
</reference>
<evidence type="ECO:0000256" key="1">
    <source>
        <dbReference type="SAM" id="MobiDB-lite"/>
    </source>
</evidence>
<feature type="transmembrane region" description="Helical" evidence="2">
    <location>
        <begin position="119"/>
        <end position="142"/>
    </location>
</feature>
<keyword evidence="2" id="KW-0812">Transmembrane</keyword>